<proteinExistence type="inferred from homology"/>
<evidence type="ECO:0000256" key="7">
    <source>
        <dbReference type="ARBA" id="ARBA00023002"/>
    </source>
</evidence>
<name>A0A162IDF5_9EURO</name>
<dbReference type="InterPro" id="IPR030654">
    <property type="entry name" value="Sugar_lactone_oxidase"/>
</dbReference>
<dbReference type="EC" id="1.1.3.37" evidence="4 9"/>
<dbReference type="GO" id="GO:0003885">
    <property type="term" value="F:D-arabinono-1,4-lactone oxidase activity"/>
    <property type="evidence" value="ECO:0007669"/>
    <property type="project" value="UniProtKB-UniRule"/>
</dbReference>
<dbReference type="PANTHER" id="PTHR43762:SF1">
    <property type="entry name" value="D-ARABINONO-1,4-LACTONE OXIDASE"/>
    <property type="match status" value="1"/>
</dbReference>
<dbReference type="InterPro" id="IPR016167">
    <property type="entry name" value="FAD-bd_PCMH_sub1"/>
</dbReference>
<dbReference type="InterPro" id="IPR036318">
    <property type="entry name" value="FAD-bd_PCMH-like_sf"/>
</dbReference>
<comment type="similarity">
    <text evidence="3 9">Belongs to the oxygen-dependent FAD-linked oxidoreductase family.</text>
</comment>
<organism evidence="11 12">
    <name type="scientific">Ascosphaera apis ARSEF 7405</name>
    <dbReference type="NCBI Taxonomy" id="392613"/>
    <lineage>
        <taxon>Eukaryota</taxon>
        <taxon>Fungi</taxon>
        <taxon>Dikarya</taxon>
        <taxon>Ascomycota</taxon>
        <taxon>Pezizomycotina</taxon>
        <taxon>Eurotiomycetes</taxon>
        <taxon>Eurotiomycetidae</taxon>
        <taxon>Onygenales</taxon>
        <taxon>Ascosphaeraceae</taxon>
        <taxon>Ascosphaera</taxon>
    </lineage>
</organism>
<keyword evidence="9" id="KW-0496">Mitochondrion</keyword>
<dbReference type="PROSITE" id="PS51387">
    <property type="entry name" value="FAD_PCMH"/>
    <property type="match status" value="1"/>
</dbReference>
<dbReference type="AlphaFoldDB" id="A0A162IDF5"/>
<evidence type="ECO:0000256" key="9">
    <source>
        <dbReference type="RuleBase" id="RU367158"/>
    </source>
</evidence>
<evidence type="ECO:0000259" key="10">
    <source>
        <dbReference type="PROSITE" id="PS51387"/>
    </source>
</evidence>
<evidence type="ECO:0000313" key="11">
    <source>
        <dbReference type="EMBL" id="KZZ87442.1"/>
    </source>
</evidence>
<dbReference type="GO" id="GO:0031489">
    <property type="term" value="F:myosin V binding"/>
    <property type="evidence" value="ECO:0007669"/>
    <property type="project" value="EnsemblFungi"/>
</dbReference>
<sequence>MPPQNHFASAEDEILAEAVAKYDPEIPFRAVKGHIYHTWAKTFFSRPDRYFQPASVRELRKILLIAHSQRRRVVTVGSGHSPSDLTCTSSWLVNLDKLNGILSLDKETGVVKVQAGIRLHDLGIELEKKGLMLPNLGSIDEQSVAGVISTGSHGSSLKYGLLSGCVEGLSIMLANGEIVECDANKHVDLFRAALLSLGALGVIVEMTMKAVPAFNIEWHQSLKTLPYIITNWNSGLWSSSEYVRVWWMPHSKRAILWHADKTEKPLRDPPSSWYGGSFGYHLYNNLLYLSNWFPRMLPWVEWFIFGMQYGFKPGKIVTTAVQPARTGLLMDCLYSQFVNEWAVPLEKGPEAILRLSAWLEGDMETAQIPFSSDGIYVHSPIEVRVSDTTNLKGPRPFLDPSCRTGPTLYFNATLYRPYNRDPPCVRRYYEAFEYLMKELGGKPHWAKNFETSQDDLAEMYGDDLEQFIRVRNEVDKDGMFLGPWHRRKLLTKKMAPEYFNNEEFEVRRRRATRAGAGHGVEVMYEPINS</sequence>
<evidence type="ECO:0000256" key="1">
    <source>
        <dbReference type="ARBA" id="ARBA00001974"/>
    </source>
</evidence>
<dbReference type="GO" id="GO:0000001">
    <property type="term" value="P:mitochondrion inheritance"/>
    <property type="evidence" value="ECO:0007669"/>
    <property type="project" value="EnsemblFungi"/>
</dbReference>
<dbReference type="InterPro" id="IPR016169">
    <property type="entry name" value="FAD-bd_PCMH_sub2"/>
</dbReference>
<dbReference type="GO" id="GO:0070485">
    <property type="term" value="P:dehydro-D-arabinono-1,4-lactone biosynthetic process"/>
    <property type="evidence" value="ECO:0007669"/>
    <property type="project" value="EnsemblFungi"/>
</dbReference>
<dbReference type="Gene3D" id="3.30.43.10">
    <property type="entry name" value="Uridine Diphospho-n-acetylenolpyruvylglucosamine Reductase, domain 2"/>
    <property type="match status" value="1"/>
</dbReference>
<dbReference type="InterPro" id="IPR006094">
    <property type="entry name" value="Oxid_FAD_bind_N"/>
</dbReference>
<dbReference type="InterPro" id="IPR016166">
    <property type="entry name" value="FAD-bd_PCMH"/>
</dbReference>
<comment type="cofactor">
    <cofactor evidence="1 9">
        <name>FAD</name>
        <dbReference type="ChEBI" id="CHEBI:57692"/>
    </cofactor>
</comment>
<keyword evidence="5 9" id="KW-0285">Flavoprotein</keyword>
<gene>
    <name evidence="11" type="ORF">AAP_05675</name>
</gene>
<feature type="domain" description="FAD-binding PCMH-type" evidence="10">
    <location>
        <begin position="43"/>
        <end position="213"/>
    </location>
</feature>
<dbReference type="PROSITE" id="PS00862">
    <property type="entry name" value="OX2_COVAL_FAD"/>
    <property type="match status" value="1"/>
</dbReference>
<dbReference type="InterPro" id="IPR007173">
    <property type="entry name" value="ALO_C"/>
</dbReference>
<dbReference type="SUPFAM" id="SSF56176">
    <property type="entry name" value="FAD-binding/transporter-associated domain-like"/>
    <property type="match status" value="1"/>
</dbReference>
<dbReference type="GO" id="GO:0032473">
    <property type="term" value="C:cytoplasmic side of mitochondrial outer membrane"/>
    <property type="evidence" value="ECO:0007669"/>
    <property type="project" value="EnsemblFungi"/>
</dbReference>
<comment type="catalytic activity">
    <reaction evidence="9">
        <text>D-arabinono-1,4-lactone + O2 = dehydro-D-arabinono-1,4-lactone + H2O2 + H(+)</text>
        <dbReference type="Rhea" id="RHEA:23756"/>
        <dbReference type="ChEBI" id="CHEBI:15378"/>
        <dbReference type="ChEBI" id="CHEBI:15379"/>
        <dbReference type="ChEBI" id="CHEBI:16240"/>
        <dbReference type="ChEBI" id="CHEBI:16292"/>
        <dbReference type="ChEBI" id="CHEBI:58277"/>
        <dbReference type="EC" id="1.1.3.37"/>
    </reaction>
</comment>
<comment type="subcellular location">
    <subcellularLocation>
        <location evidence="9">Mitochondrion membrane</location>
    </subcellularLocation>
</comment>
<dbReference type="NCBIfam" id="TIGR01678">
    <property type="entry name" value="FAD_lactone_ox"/>
    <property type="match status" value="1"/>
</dbReference>
<comment type="pathway">
    <text evidence="2 9">Cofactor biosynthesis; D-erythroascorbate biosynthesis; dehydro-D-arabinono-1,4-lactone from D-arabinose: step 2/2.</text>
</comment>
<dbReference type="UniPathway" id="UPA00771">
    <property type="reaction ID" value="UER00766"/>
</dbReference>
<keyword evidence="7 9" id="KW-0560">Oxidoreductase</keyword>
<evidence type="ECO:0000256" key="3">
    <source>
        <dbReference type="ARBA" id="ARBA00005466"/>
    </source>
</evidence>
<reference evidence="11 12" key="1">
    <citation type="journal article" date="2016" name="Genome Biol. Evol.">
        <title>Divergent and convergent evolution of fungal pathogenicity.</title>
        <authorList>
            <person name="Shang Y."/>
            <person name="Xiao G."/>
            <person name="Zheng P."/>
            <person name="Cen K."/>
            <person name="Zhan S."/>
            <person name="Wang C."/>
        </authorList>
    </citation>
    <scope>NUCLEOTIDE SEQUENCE [LARGE SCALE GENOMIC DNA]</scope>
    <source>
        <strain evidence="11 12">ARSEF 7405</strain>
    </source>
</reference>
<keyword evidence="12" id="KW-1185">Reference proteome</keyword>
<dbReference type="InterPro" id="IPR006093">
    <property type="entry name" value="Oxy_OxRdtase_FAD_BS"/>
</dbReference>
<accession>A0A162IDF5</accession>
<dbReference type="GO" id="GO:0034599">
    <property type="term" value="P:cellular response to oxidative stress"/>
    <property type="evidence" value="ECO:0007669"/>
    <property type="project" value="EnsemblFungi"/>
</dbReference>
<keyword evidence="6 9" id="KW-0274">FAD</keyword>
<dbReference type="InterPro" id="IPR010031">
    <property type="entry name" value="FAD_lactone_oxidase-like"/>
</dbReference>
<evidence type="ECO:0000256" key="6">
    <source>
        <dbReference type="ARBA" id="ARBA00022827"/>
    </source>
</evidence>
<dbReference type="Proteomes" id="UP000242877">
    <property type="component" value="Unassembled WGS sequence"/>
</dbReference>
<protein>
    <recommendedName>
        <fullName evidence="4 9">D-arabinono-1,4-lactone oxidase</fullName>
        <shortName evidence="9">ALO</shortName>
        <ecNumber evidence="4 9">1.1.3.37</ecNumber>
    </recommendedName>
    <alternativeName>
        <fullName evidence="8 9">L-galactono-gamma-lactone oxidase</fullName>
    </alternativeName>
</protein>
<evidence type="ECO:0000256" key="4">
    <source>
        <dbReference type="ARBA" id="ARBA00013136"/>
    </source>
</evidence>
<comment type="caution">
    <text evidence="11">The sequence shown here is derived from an EMBL/GenBank/DDBJ whole genome shotgun (WGS) entry which is preliminary data.</text>
</comment>
<evidence type="ECO:0000256" key="5">
    <source>
        <dbReference type="ARBA" id="ARBA00022630"/>
    </source>
</evidence>
<evidence type="ECO:0000256" key="2">
    <source>
        <dbReference type="ARBA" id="ARBA00005083"/>
    </source>
</evidence>
<dbReference type="VEuPathDB" id="FungiDB:AAP_05675"/>
<dbReference type="PIRSF" id="PIRSF000136">
    <property type="entry name" value="LGO_GLO"/>
    <property type="match status" value="1"/>
</dbReference>
<evidence type="ECO:0000313" key="12">
    <source>
        <dbReference type="Proteomes" id="UP000242877"/>
    </source>
</evidence>
<evidence type="ECO:0000256" key="8">
    <source>
        <dbReference type="ARBA" id="ARBA00033418"/>
    </source>
</evidence>
<dbReference type="OrthoDB" id="4203464at2759"/>
<dbReference type="Gene3D" id="3.30.465.10">
    <property type="match status" value="1"/>
</dbReference>
<dbReference type="PANTHER" id="PTHR43762">
    <property type="entry name" value="L-GULONOLACTONE OXIDASE"/>
    <property type="match status" value="1"/>
</dbReference>
<dbReference type="Pfam" id="PF04030">
    <property type="entry name" value="ALO"/>
    <property type="match status" value="1"/>
</dbReference>
<dbReference type="GO" id="GO:0071949">
    <property type="term" value="F:FAD binding"/>
    <property type="evidence" value="ECO:0007669"/>
    <property type="project" value="UniProtKB-UniRule"/>
</dbReference>
<dbReference type="Gene3D" id="3.30.70.2520">
    <property type="match status" value="1"/>
</dbReference>
<dbReference type="EMBL" id="AZGZ01000034">
    <property type="protein sequence ID" value="KZZ87442.1"/>
    <property type="molecule type" value="Genomic_DNA"/>
</dbReference>
<dbReference type="Pfam" id="PF01565">
    <property type="entry name" value="FAD_binding_4"/>
    <property type="match status" value="1"/>
</dbReference>